<dbReference type="SMART" id="SM00086">
    <property type="entry name" value="PAC"/>
    <property type="match status" value="3"/>
</dbReference>
<dbReference type="EMBL" id="PVUB01000008">
    <property type="protein sequence ID" value="PRZ21697.1"/>
    <property type="molecule type" value="Genomic_DNA"/>
</dbReference>
<feature type="transmembrane region" description="Helical" evidence="12">
    <location>
        <begin position="168"/>
        <end position="185"/>
    </location>
</feature>
<evidence type="ECO:0000256" key="10">
    <source>
        <dbReference type="ARBA" id="ARBA00068150"/>
    </source>
</evidence>
<dbReference type="InterPro" id="IPR001610">
    <property type="entry name" value="PAC"/>
</dbReference>
<dbReference type="Gene3D" id="3.40.50.2300">
    <property type="match status" value="1"/>
</dbReference>
<dbReference type="RefSeq" id="WP_072944794.1">
    <property type="nucleotide sequence ID" value="NZ_FQWO01000009.1"/>
</dbReference>
<name>A0A1M5RDF8_9FLAO</name>
<dbReference type="Pfam" id="PF00989">
    <property type="entry name" value="PAS"/>
    <property type="match status" value="1"/>
</dbReference>
<dbReference type="SUPFAM" id="SSF52172">
    <property type="entry name" value="CheY-like"/>
    <property type="match status" value="1"/>
</dbReference>
<evidence type="ECO:0000256" key="2">
    <source>
        <dbReference type="ARBA" id="ARBA00012438"/>
    </source>
</evidence>
<dbReference type="Pfam" id="PF00512">
    <property type="entry name" value="HisKA"/>
    <property type="match status" value="1"/>
</dbReference>
<dbReference type="FunFam" id="3.30.565.10:FF:000010">
    <property type="entry name" value="Sensor histidine kinase RcsC"/>
    <property type="match status" value="1"/>
</dbReference>
<keyword evidence="20" id="KW-1185">Reference proteome</keyword>
<sequence length="1356" mass="157601">MQLSDDFLLTLDTSFNGFSLDGPILITKSYQLIDEFSISRNLFSSIIPFVYFFIFILVLKFYKIKYTINNQFVENHLDEKSKNKEYQLYFLLIGLIILVLEATFEIFNVRPKSLFLSNSTIAIVLISIYFISRKSSFVFDNIQKIFRFIFLIFFAYVSRNLVIHPTDGIPIIAFLLLIFFSYNIFKPIKLYWTFITGVYTYLIIISLLQSVSINTITIIFNYSLIILGINYIRHMTRMGIKNKFLFNNQIIHEGNSLVMATNKNRDIVFCSETIKPILGYSVEEVLGSSFWKLTEDSKEQDSERAQNLHEANVTTKKLKCKNGEYKFIQWNYKKFSDDLILGIGQDVTNEIHIHNQYKNLIQTATDFIYETDCQGNITFVNDFIIKTLGYKKNEILTKHFSFFIKKNYLNKVLPLYNNSQEIDFEYPMVEVPILKKNRETIWISQKVMIRRNDLGKIIGYSGIARDITYIKNSEKEKTERELKNIKYTKALKGFTEKSYSHDETLETKLKTIIEISTKTIGVDQVSYWEYSPEKIYCKQLYNLKKKQFEKGYEITQKEYPDYFITLENKTQLVTTDINTNRISQKLYSQKFYNDFIVKNKICSILENPILINGELKGIICFEVIDKIKHWDNEDINFSRSVSDIISMTIITNMRYKTEKKLKYKSELLSAMTVCTEKFLNNKDISAILSDVLIIMGKATKSKRVYYYQKEIDEKLISQKYRWFCGEDTLTEKNPTLQNIPYAYFEELLHPLLNNEIYKASVSEIKNKSLRKKLVDLNVKSLILFPVFVKKEFHGFLGFDDSTEQRNWSEDEINILQTLARNIASSIERIENETAIYESEEKFRLLANNIPGTVYLAKYDADATKIYINDEIEKLTGYPKSAFLSKELRFMDLILPEERDEIIRDQINAIENGRTIHSIYRIRRKDQEIAWVEEFGEVIYKNGEIAYLEGIYIDITTRKKTENAIKEKEYAEAANKAKSEFLANMSHEIRTPLNGIIGFTDLLMKTKLEEIQKKHMLTVNQSAQSLLEILNDILDFSKIEAGKLDLNIEKQEIKEIVNQSMDLVLFASIQKNLRLEINISPEVPIYVWADIVRLKQILINLLTNAIKFTDKGSIELKVSILKRIDNSQATIRFAVIDSGIGILEENQTKIFKAFSQEDNSTTRKYGGTGLGLTISNQLLALMDSHLQLKSTINKGSTFYFDLDLKISNQVVEDTAPTNTPMIYDTVQIKEELISKQLKIMLVEDNKINMLLLKTIIKNLFSEATISEIQNGKDAVDQFETIKPDIIFMDIQMPIMNGYEATREIRNLESGQKTPIIAITAGVEKEEKNKCLEAGMNDYISKPIIKGIIETTLNKWIR</sequence>
<feature type="domain" description="PAS" evidence="15">
    <location>
        <begin position="249"/>
        <end position="316"/>
    </location>
</feature>
<gene>
    <name evidence="17" type="ORF">BC624_108138</name>
    <name evidence="18" type="ORF">SAMN05443373_109137</name>
</gene>
<dbReference type="CDD" id="cd16922">
    <property type="entry name" value="HATPase_EvgS-ArcB-TorS-like"/>
    <property type="match status" value="1"/>
</dbReference>
<dbReference type="Pfam" id="PF01590">
    <property type="entry name" value="GAF"/>
    <property type="match status" value="1"/>
</dbReference>
<feature type="domain" description="PAC" evidence="16">
    <location>
        <begin position="427"/>
        <end position="479"/>
    </location>
</feature>
<reference evidence="17 20" key="3">
    <citation type="submission" date="2018-03" db="EMBL/GenBank/DDBJ databases">
        <title>Genomic Encyclopedia of Archaeal and Bacterial Type Strains, Phase II (KMG-II): from individual species to whole genera.</title>
        <authorList>
            <person name="Goeker M."/>
        </authorList>
    </citation>
    <scope>NUCLEOTIDE SEQUENCE [LARGE SCALE GENOMIC DNA]</scope>
    <source>
        <strain evidence="17 20">DSM 17797</strain>
    </source>
</reference>
<dbReference type="InterPro" id="IPR005467">
    <property type="entry name" value="His_kinase_dom"/>
</dbReference>
<dbReference type="PROSITE" id="PS50113">
    <property type="entry name" value="PAC"/>
    <property type="match status" value="2"/>
</dbReference>
<dbReference type="GO" id="GO:0000155">
    <property type="term" value="F:phosphorelay sensor kinase activity"/>
    <property type="evidence" value="ECO:0007669"/>
    <property type="project" value="InterPro"/>
</dbReference>
<dbReference type="InterPro" id="IPR029016">
    <property type="entry name" value="GAF-like_dom_sf"/>
</dbReference>
<evidence type="ECO:0000256" key="11">
    <source>
        <dbReference type="PROSITE-ProRule" id="PRU00169"/>
    </source>
</evidence>
<evidence type="ECO:0000259" key="16">
    <source>
        <dbReference type="PROSITE" id="PS50113"/>
    </source>
</evidence>
<dbReference type="InterPro" id="IPR003018">
    <property type="entry name" value="GAF"/>
</dbReference>
<feature type="transmembrane region" description="Helical" evidence="12">
    <location>
        <begin position="113"/>
        <end position="132"/>
    </location>
</feature>
<dbReference type="SUPFAM" id="SSF55874">
    <property type="entry name" value="ATPase domain of HSP90 chaperone/DNA topoisomerase II/histidine kinase"/>
    <property type="match status" value="1"/>
</dbReference>
<evidence type="ECO:0000256" key="5">
    <source>
        <dbReference type="ARBA" id="ARBA00022741"/>
    </source>
</evidence>
<dbReference type="CDD" id="cd00082">
    <property type="entry name" value="HisKA"/>
    <property type="match status" value="1"/>
</dbReference>
<dbReference type="Gene3D" id="3.30.450.20">
    <property type="entry name" value="PAS domain"/>
    <property type="match status" value="3"/>
</dbReference>
<feature type="transmembrane region" description="Helical" evidence="12">
    <location>
        <begin position="42"/>
        <end position="62"/>
    </location>
</feature>
<protein>
    <recommendedName>
        <fullName evidence="10">Sensory/regulatory protein RpfC</fullName>
        <ecNumber evidence="2">2.7.13.3</ecNumber>
    </recommendedName>
</protein>
<feature type="domain" description="Histidine kinase" evidence="13">
    <location>
        <begin position="983"/>
        <end position="1205"/>
    </location>
</feature>
<dbReference type="SUPFAM" id="SSF47384">
    <property type="entry name" value="Homodimeric domain of signal transducing histidine kinase"/>
    <property type="match status" value="1"/>
</dbReference>
<dbReference type="EMBL" id="FQWO01000009">
    <property type="protein sequence ID" value="SHH24076.1"/>
    <property type="molecule type" value="Genomic_DNA"/>
</dbReference>
<evidence type="ECO:0000313" key="19">
    <source>
        <dbReference type="Proteomes" id="UP000184384"/>
    </source>
</evidence>
<reference evidence="18" key="1">
    <citation type="submission" date="2016-11" db="EMBL/GenBank/DDBJ databases">
        <authorList>
            <person name="Jaros S."/>
            <person name="Januszkiewicz K."/>
            <person name="Wedrychowicz H."/>
        </authorList>
    </citation>
    <scope>NUCLEOTIDE SEQUENCE [LARGE SCALE GENOMIC DNA]</scope>
    <source>
        <strain evidence="18">DSM 19729</strain>
    </source>
</reference>
<evidence type="ECO:0000259" key="14">
    <source>
        <dbReference type="PROSITE" id="PS50110"/>
    </source>
</evidence>
<evidence type="ECO:0000313" key="17">
    <source>
        <dbReference type="EMBL" id="PRZ21697.1"/>
    </source>
</evidence>
<dbReference type="InterPro" id="IPR035965">
    <property type="entry name" value="PAS-like_dom_sf"/>
</dbReference>
<keyword evidence="3 11" id="KW-0597">Phosphoprotein</keyword>
<dbReference type="SMART" id="SM00091">
    <property type="entry name" value="PAS"/>
    <property type="match status" value="3"/>
</dbReference>
<dbReference type="SMART" id="SM00448">
    <property type="entry name" value="REC"/>
    <property type="match status" value="1"/>
</dbReference>
<evidence type="ECO:0000256" key="7">
    <source>
        <dbReference type="ARBA" id="ARBA00022840"/>
    </source>
</evidence>
<keyword evidence="7" id="KW-0067">ATP-binding</keyword>
<keyword evidence="6" id="KW-0418">Kinase</keyword>
<evidence type="ECO:0000256" key="3">
    <source>
        <dbReference type="ARBA" id="ARBA00022553"/>
    </source>
</evidence>
<dbReference type="Gene3D" id="1.10.287.130">
    <property type="match status" value="1"/>
</dbReference>
<feature type="transmembrane region" description="Helical" evidence="12">
    <location>
        <begin position="88"/>
        <end position="107"/>
    </location>
</feature>
<evidence type="ECO:0000256" key="8">
    <source>
        <dbReference type="ARBA" id="ARBA00023012"/>
    </source>
</evidence>
<dbReference type="InterPro" id="IPR001789">
    <property type="entry name" value="Sig_transdc_resp-reg_receiver"/>
</dbReference>
<dbReference type="Pfam" id="PF13426">
    <property type="entry name" value="PAS_9"/>
    <property type="match status" value="1"/>
</dbReference>
<dbReference type="EC" id="2.7.13.3" evidence="2"/>
<dbReference type="InterPro" id="IPR000014">
    <property type="entry name" value="PAS"/>
</dbReference>
<feature type="domain" description="PAS" evidence="15">
    <location>
        <begin position="353"/>
        <end position="398"/>
    </location>
</feature>
<comment type="catalytic activity">
    <reaction evidence="1">
        <text>ATP + protein L-histidine = ADP + protein N-phospho-L-histidine.</text>
        <dbReference type="EC" id="2.7.13.3"/>
    </reaction>
</comment>
<dbReference type="FunFam" id="1.10.287.130:FF:000002">
    <property type="entry name" value="Two-component osmosensing histidine kinase"/>
    <property type="match status" value="1"/>
</dbReference>
<keyword evidence="12" id="KW-0472">Membrane</keyword>
<organism evidence="18 19">
    <name type="scientific">Flavobacterium granuli</name>
    <dbReference type="NCBI Taxonomy" id="280093"/>
    <lineage>
        <taxon>Bacteria</taxon>
        <taxon>Pseudomonadati</taxon>
        <taxon>Bacteroidota</taxon>
        <taxon>Flavobacteriia</taxon>
        <taxon>Flavobacteriales</taxon>
        <taxon>Flavobacteriaceae</taxon>
        <taxon>Flavobacterium</taxon>
    </lineage>
</organism>
<dbReference type="PROSITE" id="PS50109">
    <property type="entry name" value="HIS_KIN"/>
    <property type="match status" value="1"/>
</dbReference>
<accession>A0A1M5RDF8</accession>
<dbReference type="InterPro" id="IPR004358">
    <property type="entry name" value="Sig_transdc_His_kin-like_C"/>
</dbReference>
<evidence type="ECO:0000259" key="15">
    <source>
        <dbReference type="PROSITE" id="PS50112"/>
    </source>
</evidence>
<dbReference type="InterPro" id="IPR011006">
    <property type="entry name" value="CheY-like_superfamily"/>
</dbReference>
<feature type="domain" description="PAC" evidence="16">
    <location>
        <begin position="915"/>
        <end position="966"/>
    </location>
</feature>
<dbReference type="InterPro" id="IPR003661">
    <property type="entry name" value="HisK_dim/P_dom"/>
</dbReference>
<dbReference type="SUPFAM" id="SSF55785">
    <property type="entry name" value="PYP-like sensor domain (PAS domain)"/>
    <property type="match status" value="3"/>
</dbReference>
<dbReference type="Proteomes" id="UP000237771">
    <property type="component" value="Unassembled WGS sequence"/>
</dbReference>
<dbReference type="STRING" id="280093.SAMN05443373_109137"/>
<dbReference type="InterPro" id="IPR000700">
    <property type="entry name" value="PAS-assoc_C"/>
</dbReference>
<feature type="domain" description="PAS" evidence="15">
    <location>
        <begin position="838"/>
        <end position="912"/>
    </location>
</feature>
<comment type="subunit">
    <text evidence="9">At low DSF concentrations, interacts with RpfF.</text>
</comment>
<evidence type="ECO:0000256" key="9">
    <source>
        <dbReference type="ARBA" id="ARBA00064003"/>
    </source>
</evidence>
<dbReference type="NCBIfam" id="TIGR00229">
    <property type="entry name" value="sensory_box"/>
    <property type="match status" value="3"/>
</dbReference>
<dbReference type="OrthoDB" id="9811889at2"/>
<keyword evidence="5" id="KW-0547">Nucleotide-binding</keyword>
<evidence type="ECO:0000313" key="20">
    <source>
        <dbReference type="Proteomes" id="UP000237771"/>
    </source>
</evidence>
<keyword evidence="4" id="KW-0808">Transferase</keyword>
<dbReference type="CDD" id="cd00130">
    <property type="entry name" value="PAS"/>
    <property type="match status" value="3"/>
</dbReference>
<keyword evidence="12" id="KW-1133">Transmembrane helix</keyword>
<dbReference type="PANTHER" id="PTHR45339:SF1">
    <property type="entry name" value="HYBRID SIGNAL TRANSDUCTION HISTIDINE KINASE J"/>
    <property type="match status" value="1"/>
</dbReference>
<dbReference type="InterPro" id="IPR013767">
    <property type="entry name" value="PAS_fold"/>
</dbReference>
<dbReference type="SMART" id="SM00387">
    <property type="entry name" value="HATPase_c"/>
    <property type="match status" value="1"/>
</dbReference>
<evidence type="ECO:0000256" key="4">
    <source>
        <dbReference type="ARBA" id="ARBA00022679"/>
    </source>
</evidence>
<dbReference type="Pfam" id="PF08447">
    <property type="entry name" value="PAS_3"/>
    <property type="match status" value="1"/>
</dbReference>
<dbReference type="Proteomes" id="UP000184384">
    <property type="component" value="Unassembled WGS sequence"/>
</dbReference>
<evidence type="ECO:0000313" key="18">
    <source>
        <dbReference type="EMBL" id="SHH24076.1"/>
    </source>
</evidence>
<keyword evidence="8" id="KW-0902">Two-component regulatory system</keyword>
<dbReference type="InterPro" id="IPR003594">
    <property type="entry name" value="HATPase_dom"/>
</dbReference>
<dbReference type="InterPro" id="IPR013655">
    <property type="entry name" value="PAS_fold_3"/>
</dbReference>
<dbReference type="PANTHER" id="PTHR45339">
    <property type="entry name" value="HYBRID SIGNAL TRANSDUCTION HISTIDINE KINASE J"/>
    <property type="match status" value="1"/>
</dbReference>
<evidence type="ECO:0000256" key="6">
    <source>
        <dbReference type="ARBA" id="ARBA00022777"/>
    </source>
</evidence>
<proteinExistence type="predicted"/>
<keyword evidence="12" id="KW-0812">Transmembrane</keyword>
<evidence type="ECO:0000256" key="12">
    <source>
        <dbReference type="SAM" id="Phobius"/>
    </source>
</evidence>
<dbReference type="InterPro" id="IPR036890">
    <property type="entry name" value="HATPase_C_sf"/>
</dbReference>
<dbReference type="PROSITE" id="PS50110">
    <property type="entry name" value="RESPONSE_REGULATORY"/>
    <property type="match status" value="1"/>
</dbReference>
<feature type="domain" description="Response regulatory" evidence="14">
    <location>
        <begin position="1237"/>
        <end position="1355"/>
    </location>
</feature>
<evidence type="ECO:0000256" key="1">
    <source>
        <dbReference type="ARBA" id="ARBA00000085"/>
    </source>
</evidence>
<feature type="transmembrane region" description="Helical" evidence="12">
    <location>
        <begin position="144"/>
        <end position="162"/>
    </location>
</feature>
<reference evidence="19" key="2">
    <citation type="submission" date="2016-11" db="EMBL/GenBank/DDBJ databases">
        <authorList>
            <person name="Varghese N."/>
            <person name="Submissions S."/>
        </authorList>
    </citation>
    <scope>NUCLEOTIDE SEQUENCE [LARGE SCALE GENOMIC DNA]</scope>
    <source>
        <strain evidence="19">DSM 19729</strain>
    </source>
</reference>
<dbReference type="PROSITE" id="PS50112">
    <property type="entry name" value="PAS"/>
    <property type="match status" value="3"/>
</dbReference>
<dbReference type="CDD" id="cd17546">
    <property type="entry name" value="REC_hyHK_CKI1_RcsC-like"/>
    <property type="match status" value="1"/>
</dbReference>
<dbReference type="InterPro" id="IPR036097">
    <property type="entry name" value="HisK_dim/P_sf"/>
</dbReference>
<dbReference type="SMART" id="SM00388">
    <property type="entry name" value="HisKA"/>
    <property type="match status" value="1"/>
</dbReference>
<dbReference type="Pfam" id="PF02518">
    <property type="entry name" value="HATPase_c"/>
    <property type="match status" value="1"/>
</dbReference>
<dbReference type="Gene3D" id="3.30.565.10">
    <property type="entry name" value="Histidine kinase-like ATPase, C-terminal domain"/>
    <property type="match status" value="1"/>
</dbReference>
<feature type="modified residue" description="4-aspartylphosphate" evidence="11">
    <location>
        <position position="1288"/>
    </location>
</feature>
<evidence type="ECO:0000259" key="13">
    <source>
        <dbReference type="PROSITE" id="PS50109"/>
    </source>
</evidence>
<dbReference type="Pfam" id="PF00072">
    <property type="entry name" value="Response_reg"/>
    <property type="match status" value="1"/>
</dbReference>
<dbReference type="Gene3D" id="3.30.450.40">
    <property type="match status" value="2"/>
</dbReference>
<dbReference type="GO" id="GO:0005524">
    <property type="term" value="F:ATP binding"/>
    <property type="evidence" value="ECO:0007669"/>
    <property type="project" value="UniProtKB-KW"/>
</dbReference>
<dbReference type="PRINTS" id="PR00344">
    <property type="entry name" value="BCTRLSENSOR"/>
</dbReference>
<dbReference type="GO" id="GO:0006355">
    <property type="term" value="P:regulation of DNA-templated transcription"/>
    <property type="evidence" value="ECO:0007669"/>
    <property type="project" value="InterPro"/>
</dbReference>
<dbReference type="SUPFAM" id="SSF55781">
    <property type="entry name" value="GAF domain-like"/>
    <property type="match status" value="2"/>
</dbReference>